<reference evidence="1" key="1">
    <citation type="journal article" date="2011" name="BMC Evol. Biol.">
        <title>Horizontal gene transfer of microbial cellulases into nematode genomes is associated with functional assimilation and gene turnover.</title>
        <authorList>
            <person name="Mayer W.E."/>
            <person name="Schuster L.N."/>
            <person name="Bartelmes G."/>
            <person name="Dieterich C."/>
            <person name="Sommer R.J."/>
        </authorList>
    </citation>
    <scope>NUCLEOTIDE SEQUENCE</scope>
    <source>
        <strain evidence="1">RS5229</strain>
    </source>
</reference>
<organism evidence="1">
    <name type="scientific">Pristionchus sp. 15 WEM-2007</name>
    <dbReference type="NCBI Taxonomy" id="435266"/>
    <lineage>
        <taxon>Eukaryota</taxon>
        <taxon>Metazoa</taxon>
        <taxon>Ecdysozoa</taxon>
        <taxon>Nematoda</taxon>
        <taxon>Chromadorea</taxon>
        <taxon>Rhabditida</taxon>
        <taxon>Rhabditina</taxon>
        <taxon>Diplogasteromorpha</taxon>
        <taxon>Diplogasteroidea</taxon>
        <taxon>Neodiplogasteridae</taxon>
        <taxon>Pristionchus</taxon>
    </lineage>
</organism>
<accession>F1CZP9</accession>
<name>F1CZP9_9BILA</name>
<dbReference type="AlphaFoldDB" id="F1CZP9"/>
<protein>
    <submittedName>
        <fullName evidence="1">Cellulase</fullName>
    </submittedName>
</protein>
<proteinExistence type="evidence at transcript level"/>
<feature type="non-terminal residue" evidence="1">
    <location>
        <position position="1"/>
    </location>
</feature>
<evidence type="ECO:0000313" key="1">
    <source>
        <dbReference type="EMBL" id="ADY92761.1"/>
    </source>
</evidence>
<sequence length="80" mass="9013">VAGVRKRGYVARITNRSEKEVCGITFFTNAHTTDAWNLDVNEDGSLTTRHLHLDPHHTANQFGYITVGRAFPTIVDVHYC</sequence>
<dbReference type="EMBL" id="HQ632030">
    <property type="protein sequence ID" value="ADY92761.1"/>
    <property type="molecule type" value="mRNA"/>
</dbReference>